<name>A0ABR3D850_NEUIN</name>
<dbReference type="InterPro" id="IPR015947">
    <property type="entry name" value="PUA-like_sf"/>
</dbReference>
<sequence>MKEQPEQNHKLGCDLHKRKHSLLSPTSSRSKMISKNRGRTGTKNSSDKQKIRPAPKLKVPSEVIGACLTISSAPQAQTRVPVVDMESPGEASGHVLAPRASNLPSTATPTHHPSPVTDNDTDQDVEMTQPTVDATPADENSASVWVDSVMQGVKQLTRLYAMTKTDEKRTREPSEEEVKRYIRNMRAFMLFLKHDVEPKPDFKDKYSLDKALGFYLRPDIEPLRKVAPDLLLLAKEILEQYDAEEWGRDFADDGEEGIETDDLGPAIATSSKKGKQSHDPSSSDPTEVVRLPPGSHPIWGLEGIMHGLARKTTKKGRTVLFLDPRYHNKKRNAKVFGHNDHTPGAWWPYQKAALFHGAHGAPQAGITGNPNLGTYSIVVSATSVYRDLNEDKGTELWYSADKSVENANPVTPKISNATRSLEKALSTHEPVRVLRHAGTTCDPRRSPIYPTVGIRYDGLYKVVDQKLGTNKNGGVFKRFKLSRLPDSMNAGVSWEEVQRYPTREQRRQFDQTKDGY</sequence>
<feature type="region of interest" description="Disordered" evidence="3">
    <location>
        <begin position="86"/>
        <end position="122"/>
    </location>
</feature>
<organism evidence="5 6">
    <name type="scientific">Neurospora intermedia</name>
    <dbReference type="NCBI Taxonomy" id="5142"/>
    <lineage>
        <taxon>Eukaryota</taxon>
        <taxon>Fungi</taxon>
        <taxon>Dikarya</taxon>
        <taxon>Ascomycota</taxon>
        <taxon>Pezizomycotina</taxon>
        <taxon>Sordariomycetes</taxon>
        <taxon>Sordariomycetidae</taxon>
        <taxon>Sordariales</taxon>
        <taxon>Sordariaceae</taxon>
        <taxon>Neurospora</taxon>
    </lineage>
</organism>
<accession>A0ABR3D850</accession>
<protein>
    <submittedName>
        <fullName evidence="5">PUA-like domain-containing protein</fullName>
    </submittedName>
</protein>
<dbReference type="PANTHER" id="PTHR14140">
    <property type="entry name" value="E3 UBIQUITIN-PROTEIN LIGASE UHRF-RELATED"/>
    <property type="match status" value="1"/>
</dbReference>
<feature type="compositionally biased region" description="Acidic residues" evidence="3">
    <location>
        <begin position="252"/>
        <end position="262"/>
    </location>
</feature>
<dbReference type="PANTHER" id="PTHR14140:SF27">
    <property type="entry name" value="OS04G0289800 PROTEIN"/>
    <property type="match status" value="1"/>
</dbReference>
<feature type="compositionally biased region" description="Basic and acidic residues" evidence="3">
    <location>
        <begin position="1"/>
        <end position="15"/>
    </location>
</feature>
<dbReference type="Gene3D" id="2.30.280.10">
    <property type="entry name" value="SRA-YDG"/>
    <property type="match status" value="1"/>
</dbReference>
<keyword evidence="6" id="KW-1185">Reference proteome</keyword>
<evidence type="ECO:0000313" key="6">
    <source>
        <dbReference type="Proteomes" id="UP001451303"/>
    </source>
</evidence>
<dbReference type="InterPro" id="IPR003105">
    <property type="entry name" value="SRA_YDG"/>
</dbReference>
<dbReference type="InterPro" id="IPR036987">
    <property type="entry name" value="SRA-YDG_sf"/>
</dbReference>
<evidence type="ECO:0000256" key="3">
    <source>
        <dbReference type="SAM" id="MobiDB-lite"/>
    </source>
</evidence>
<feature type="domain" description="YDG" evidence="4">
    <location>
        <begin position="336"/>
        <end position="483"/>
    </location>
</feature>
<feature type="region of interest" description="Disordered" evidence="3">
    <location>
        <begin position="252"/>
        <end position="292"/>
    </location>
</feature>
<dbReference type="InterPro" id="IPR045134">
    <property type="entry name" value="UHRF1/2-like"/>
</dbReference>
<feature type="compositionally biased region" description="Low complexity" evidence="3">
    <location>
        <begin position="104"/>
        <end position="117"/>
    </location>
</feature>
<comment type="subcellular location">
    <subcellularLocation>
        <location evidence="2">Nucleus</location>
    </subcellularLocation>
</comment>
<dbReference type="PROSITE" id="PS51015">
    <property type="entry name" value="YDG"/>
    <property type="match status" value="1"/>
</dbReference>
<dbReference type="SMART" id="SM00466">
    <property type="entry name" value="SRA"/>
    <property type="match status" value="1"/>
</dbReference>
<evidence type="ECO:0000313" key="5">
    <source>
        <dbReference type="EMBL" id="KAL0468018.1"/>
    </source>
</evidence>
<dbReference type="EMBL" id="JAVLET010000008">
    <property type="protein sequence ID" value="KAL0468018.1"/>
    <property type="molecule type" value="Genomic_DNA"/>
</dbReference>
<feature type="region of interest" description="Disordered" evidence="3">
    <location>
        <begin position="1"/>
        <end position="57"/>
    </location>
</feature>
<evidence type="ECO:0000256" key="2">
    <source>
        <dbReference type="PROSITE-ProRule" id="PRU00358"/>
    </source>
</evidence>
<dbReference type="Proteomes" id="UP001451303">
    <property type="component" value="Unassembled WGS sequence"/>
</dbReference>
<reference evidence="5 6" key="1">
    <citation type="submission" date="2023-09" db="EMBL/GenBank/DDBJ databases">
        <title>Multi-omics analysis of a traditional fermented food reveals byproduct-associated fungal strains for waste-to-food upcycling.</title>
        <authorList>
            <consortium name="Lawrence Berkeley National Laboratory"/>
            <person name="Rekdal V.M."/>
            <person name="Villalobos-Escobedo J.M."/>
            <person name="Rodriguez-Valeron N."/>
            <person name="Garcia M.O."/>
            <person name="Vasquez D.P."/>
            <person name="Damayanti I."/>
            <person name="Sorensen P.M."/>
            <person name="Baidoo E.E."/>
            <person name="De Carvalho A.C."/>
            <person name="Riley R."/>
            <person name="Lipzen A."/>
            <person name="He G."/>
            <person name="Yan M."/>
            <person name="Haridas S."/>
            <person name="Daum C."/>
            <person name="Yoshinaga Y."/>
            <person name="Ng V."/>
            <person name="Grigoriev I.V."/>
            <person name="Munk R."/>
            <person name="Nuraida L."/>
            <person name="Wijaya C.H."/>
            <person name="Morales P.-C."/>
            <person name="Keasling J.D."/>
        </authorList>
    </citation>
    <scope>NUCLEOTIDE SEQUENCE [LARGE SCALE GENOMIC DNA]</scope>
    <source>
        <strain evidence="5 6">FGSC 2613</strain>
    </source>
</reference>
<keyword evidence="1 2" id="KW-0539">Nucleus</keyword>
<proteinExistence type="predicted"/>
<comment type="caution">
    <text evidence="5">The sequence shown here is derived from an EMBL/GenBank/DDBJ whole genome shotgun (WGS) entry which is preliminary data.</text>
</comment>
<gene>
    <name evidence="5" type="ORF">QR685DRAFT_354608</name>
</gene>
<evidence type="ECO:0000256" key="1">
    <source>
        <dbReference type="ARBA" id="ARBA00023242"/>
    </source>
</evidence>
<dbReference type="SUPFAM" id="SSF88697">
    <property type="entry name" value="PUA domain-like"/>
    <property type="match status" value="1"/>
</dbReference>
<dbReference type="Pfam" id="PF02182">
    <property type="entry name" value="SAD_SRA"/>
    <property type="match status" value="1"/>
</dbReference>
<evidence type="ECO:0000259" key="4">
    <source>
        <dbReference type="PROSITE" id="PS51015"/>
    </source>
</evidence>